<feature type="transmembrane region" description="Helical" evidence="2">
    <location>
        <begin position="178"/>
        <end position="197"/>
    </location>
</feature>
<accession>A0ABY2JMM0</accession>
<dbReference type="RefSeq" id="WP_134371691.1">
    <property type="nucleotide sequence ID" value="NZ_SOGO01000007.1"/>
</dbReference>
<proteinExistence type="predicted"/>
<feature type="region of interest" description="Disordered" evidence="1">
    <location>
        <begin position="1"/>
        <end position="79"/>
    </location>
</feature>
<keyword evidence="2" id="KW-0472">Membrane</keyword>
<feature type="transmembrane region" description="Helical" evidence="2">
    <location>
        <begin position="147"/>
        <end position="166"/>
    </location>
</feature>
<comment type="caution">
    <text evidence="3">The sequence shown here is derived from an EMBL/GenBank/DDBJ whole genome shotgun (WGS) entry which is preliminary data.</text>
</comment>
<keyword evidence="2" id="KW-0812">Transmembrane</keyword>
<name>A0ABY2JMM0_9MICO</name>
<feature type="compositionally biased region" description="Low complexity" evidence="1">
    <location>
        <begin position="55"/>
        <end position="72"/>
    </location>
</feature>
<organism evidence="3 4">
    <name type="scientific">Cryobacterium sandaracinum</name>
    <dbReference type="NCBI Taxonomy" id="1259247"/>
    <lineage>
        <taxon>Bacteria</taxon>
        <taxon>Bacillati</taxon>
        <taxon>Actinomycetota</taxon>
        <taxon>Actinomycetes</taxon>
        <taxon>Micrococcales</taxon>
        <taxon>Microbacteriaceae</taxon>
        <taxon>Cryobacterium</taxon>
    </lineage>
</organism>
<dbReference type="EMBL" id="SOGO01000007">
    <property type="protein sequence ID" value="TFD06801.1"/>
    <property type="molecule type" value="Genomic_DNA"/>
</dbReference>
<reference evidence="3 4" key="1">
    <citation type="submission" date="2019-03" db="EMBL/GenBank/DDBJ databases">
        <title>Genomics of glacier-inhabiting Cryobacterium strains.</title>
        <authorList>
            <person name="Liu Q."/>
            <person name="Xin Y.-H."/>
        </authorList>
    </citation>
    <scope>NUCLEOTIDE SEQUENCE [LARGE SCALE GENOMIC DNA]</scope>
    <source>
        <strain evidence="3 4">TMT2-16</strain>
    </source>
</reference>
<evidence type="ECO:0000256" key="1">
    <source>
        <dbReference type="SAM" id="MobiDB-lite"/>
    </source>
</evidence>
<protein>
    <submittedName>
        <fullName evidence="3">DNA polymerase III subunit gamma/tau</fullName>
    </submittedName>
</protein>
<gene>
    <name evidence="3" type="ORF">E3T25_01370</name>
</gene>
<feature type="transmembrane region" description="Helical" evidence="2">
    <location>
        <begin position="106"/>
        <end position="127"/>
    </location>
</feature>
<dbReference type="Proteomes" id="UP000297851">
    <property type="component" value="Unassembled WGS sequence"/>
</dbReference>
<feature type="compositionally biased region" description="Basic and acidic residues" evidence="1">
    <location>
        <begin position="1"/>
        <end position="14"/>
    </location>
</feature>
<evidence type="ECO:0000313" key="3">
    <source>
        <dbReference type="EMBL" id="TFD06801.1"/>
    </source>
</evidence>
<sequence>MTSGHSGDDNRDDALGWAGDDDPTLVSGDESGATARPAEPDSGAFVTTGDGSGSGSETETDTGTAAGTETGSVAPPEGWTVAGPASAVAAKAAADAALTRTATSSLALVSLGIFGGIYLLYTVGWFIGVGRIQTPPADELSEFMFSLGLWLAVAAPAVWFAVTFWLTRTHPRARIGWLLLGVVLLAPLPFISGPGVIA</sequence>
<keyword evidence="4" id="KW-1185">Reference proteome</keyword>
<keyword evidence="2" id="KW-1133">Transmembrane helix</keyword>
<evidence type="ECO:0000256" key="2">
    <source>
        <dbReference type="SAM" id="Phobius"/>
    </source>
</evidence>
<evidence type="ECO:0000313" key="4">
    <source>
        <dbReference type="Proteomes" id="UP000297851"/>
    </source>
</evidence>